<accession>A0A919CIE3</accession>
<keyword evidence="1" id="KW-0732">Signal</keyword>
<dbReference type="InterPro" id="IPR024079">
    <property type="entry name" value="MetalloPept_cat_dom_sf"/>
</dbReference>
<dbReference type="AlphaFoldDB" id="A0A919CIE3"/>
<name>A0A919CIE3_9GAMM</name>
<organism evidence="2 3">
    <name type="scientific">Parahalioglobus pacificus</name>
    <dbReference type="NCBI Taxonomy" id="930806"/>
    <lineage>
        <taxon>Bacteria</taxon>
        <taxon>Pseudomonadati</taxon>
        <taxon>Pseudomonadota</taxon>
        <taxon>Gammaproteobacteria</taxon>
        <taxon>Cellvibrionales</taxon>
        <taxon>Halieaceae</taxon>
        <taxon>Parahalioglobus</taxon>
    </lineage>
</organism>
<evidence type="ECO:0000313" key="2">
    <source>
        <dbReference type="EMBL" id="GHD28576.1"/>
    </source>
</evidence>
<dbReference type="Pfam" id="PF13582">
    <property type="entry name" value="Reprolysin_3"/>
    <property type="match status" value="1"/>
</dbReference>
<proteinExistence type="predicted"/>
<feature type="chain" id="PRO_5036835062" evidence="1">
    <location>
        <begin position="20"/>
        <end position="336"/>
    </location>
</feature>
<feature type="signal peptide" evidence="1">
    <location>
        <begin position="1"/>
        <end position="19"/>
    </location>
</feature>
<dbReference type="Proteomes" id="UP000644693">
    <property type="component" value="Unassembled WGS sequence"/>
</dbReference>
<dbReference type="GO" id="GO:0008237">
    <property type="term" value="F:metallopeptidase activity"/>
    <property type="evidence" value="ECO:0007669"/>
    <property type="project" value="InterPro"/>
</dbReference>
<keyword evidence="3" id="KW-1185">Reference proteome</keyword>
<dbReference type="RefSeq" id="WP_189475355.1">
    <property type="nucleotide sequence ID" value="NZ_BMYM01000001.1"/>
</dbReference>
<reference evidence="2" key="1">
    <citation type="journal article" date="2014" name="Int. J. Syst. Evol. Microbiol.">
        <title>Complete genome sequence of Corynebacterium casei LMG S-19264T (=DSM 44701T), isolated from a smear-ripened cheese.</title>
        <authorList>
            <consortium name="US DOE Joint Genome Institute (JGI-PGF)"/>
            <person name="Walter F."/>
            <person name="Albersmeier A."/>
            <person name="Kalinowski J."/>
            <person name="Ruckert C."/>
        </authorList>
    </citation>
    <scope>NUCLEOTIDE SEQUENCE</scope>
    <source>
        <strain evidence="2">KCTC 23430</strain>
    </source>
</reference>
<gene>
    <name evidence="2" type="ORF">GCM10007053_08080</name>
</gene>
<reference evidence="2" key="2">
    <citation type="submission" date="2020-09" db="EMBL/GenBank/DDBJ databases">
        <authorList>
            <person name="Sun Q."/>
            <person name="Kim S."/>
        </authorList>
    </citation>
    <scope>NUCLEOTIDE SEQUENCE</scope>
    <source>
        <strain evidence="2">KCTC 23430</strain>
    </source>
</reference>
<evidence type="ECO:0000256" key="1">
    <source>
        <dbReference type="SAM" id="SignalP"/>
    </source>
</evidence>
<dbReference type="Gene3D" id="3.40.390.10">
    <property type="entry name" value="Collagenase (Catalytic Domain)"/>
    <property type="match status" value="1"/>
</dbReference>
<comment type="caution">
    <text evidence="2">The sequence shown here is derived from an EMBL/GenBank/DDBJ whole genome shotgun (WGS) entry which is preliminary data.</text>
</comment>
<protein>
    <submittedName>
        <fullName evidence="2">Uncharacterized protein</fullName>
    </submittedName>
</protein>
<dbReference type="EMBL" id="BMYM01000001">
    <property type="protein sequence ID" value="GHD28576.1"/>
    <property type="molecule type" value="Genomic_DNA"/>
</dbReference>
<evidence type="ECO:0000313" key="3">
    <source>
        <dbReference type="Proteomes" id="UP000644693"/>
    </source>
</evidence>
<dbReference type="SUPFAM" id="SSF55486">
    <property type="entry name" value="Metalloproteases ('zincins'), catalytic domain"/>
    <property type="match status" value="1"/>
</dbReference>
<sequence>MKLRWLCAALLGPALPALAQVPIDAPRGNYEGADNIHWYQQTPLQREEAVKLPITVGRASQCNSGNTSVVCGGGAPLREALPLFSAHGLPTLDIVLQVDSAKTEGFSFPWRRATREVRRINDALARSAVPLRVIVAHIEFVDFSGFATVSDIYDDYFINNKSRNIAQQHNADAVLAVINGEARPTEPSCGYAALGLSSYWPAVGITACSDDTNDALNQDTSAHEFGHMLGLGHDGEPGDGAFIPYGNGFFDLQTGVSTIMSQGSQSNERVPFYSSPQLNLGSAVGTAMGNEEKANASKALTEVAVTAALFAELNFGPQALNNARRRVAAPPPKVID</sequence>